<dbReference type="PANTHER" id="PTHR30203:SF29">
    <property type="entry name" value="PROTEIN CYAE"/>
    <property type="match status" value="1"/>
</dbReference>
<dbReference type="GO" id="GO:0009279">
    <property type="term" value="C:cell outer membrane"/>
    <property type="evidence" value="ECO:0007669"/>
    <property type="project" value="UniProtKB-SubCell"/>
</dbReference>
<dbReference type="OrthoDB" id="9770517at2"/>
<comment type="caution">
    <text evidence="4">The sequence shown here is derived from an EMBL/GenBank/DDBJ whole genome shotgun (WGS) entry which is preliminary data.</text>
</comment>
<protein>
    <submittedName>
        <fullName evidence="4">NodT family efflux transporter outer membrane factor (OMF) lipoprotein</fullName>
    </submittedName>
</protein>
<dbReference type="Pfam" id="PF02321">
    <property type="entry name" value="OEP"/>
    <property type="match status" value="2"/>
</dbReference>
<keyword evidence="2" id="KW-1134">Transmembrane beta strand</keyword>
<name>A0A2S6H352_9GAMM</name>
<dbReference type="Gene3D" id="2.20.200.10">
    <property type="entry name" value="Outer membrane efflux proteins (OEP)"/>
    <property type="match status" value="1"/>
</dbReference>
<dbReference type="GO" id="GO:0015562">
    <property type="term" value="F:efflux transmembrane transporter activity"/>
    <property type="evidence" value="ECO:0007669"/>
    <property type="project" value="InterPro"/>
</dbReference>
<dbReference type="EMBL" id="PTIY01000005">
    <property type="protein sequence ID" value="PPK71915.1"/>
    <property type="molecule type" value="Genomic_DNA"/>
</dbReference>
<evidence type="ECO:0000313" key="5">
    <source>
        <dbReference type="Proteomes" id="UP000238071"/>
    </source>
</evidence>
<dbReference type="NCBIfam" id="TIGR01845">
    <property type="entry name" value="outer_NodT"/>
    <property type="match status" value="1"/>
</dbReference>
<dbReference type="Gene3D" id="1.20.1600.10">
    <property type="entry name" value="Outer membrane efflux proteins (OEP)"/>
    <property type="match status" value="1"/>
</dbReference>
<gene>
    <name evidence="4" type="ORF">B0F88_10527</name>
</gene>
<feature type="region of interest" description="Disordered" evidence="3">
    <location>
        <begin position="475"/>
        <end position="512"/>
    </location>
</feature>
<dbReference type="Proteomes" id="UP000238071">
    <property type="component" value="Unassembled WGS sequence"/>
</dbReference>
<keyword evidence="2" id="KW-0472">Membrane</keyword>
<feature type="signal peptide" evidence="2">
    <location>
        <begin position="1"/>
        <end position="20"/>
    </location>
</feature>
<dbReference type="PANTHER" id="PTHR30203">
    <property type="entry name" value="OUTER MEMBRANE CATION EFFLUX PROTEIN"/>
    <property type="match status" value="1"/>
</dbReference>
<dbReference type="InterPro" id="IPR010131">
    <property type="entry name" value="MdtP/NodT-like"/>
</dbReference>
<evidence type="ECO:0000256" key="2">
    <source>
        <dbReference type="RuleBase" id="RU362097"/>
    </source>
</evidence>
<keyword evidence="5" id="KW-1185">Reference proteome</keyword>
<dbReference type="SUPFAM" id="SSF56954">
    <property type="entry name" value="Outer membrane efflux proteins (OEP)"/>
    <property type="match status" value="1"/>
</dbReference>
<comment type="similarity">
    <text evidence="1 2">Belongs to the outer membrane factor (OMF) (TC 1.B.17) family.</text>
</comment>
<dbReference type="AlphaFoldDB" id="A0A2S6H352"/>
<keyword evidence="2" id="KW-0564">Palmitate</keyword>
<feature type="chain" id="PRO_5015376436" evidence="2">
    <location>
        <begin position="21"/>
        <end position="512"/>
    </location>
</feature>
<feature type="compositionally biased region" description="Basic and acidic residues" evidence="3">
    <location>
        <begin position="494"/>
        <end position="503"/>
    </location>
</feature>
<organism evidence="4 5">
    <name type="scientific">Methylobacter tundripaludum</name>
    <dbReference type="NCBI Taxonomy" id="173365"/>
    <lineage>
        <taxon>Bacteria</taxon>
        <taxon>Pseudomonadati</taxon>
        <taxon>Pseudomonadota</taxon>
        <taxon>Gammaproteobacteria</taxon>
        <taxon>Methylococcales</taxon>
        <taxon>Methylococcaceae</taxon>
        <taxon>Methylobacter</taxon>
    </lineage>
</organism>
<sequence length="512" mass="54914">MRHKNLQSLSLSLLPLLLPACGSSGLLTTVGPDYQTEPLKAAANWQAPQPVAHQGDPADLNRWWERFNDPVLNRFLAAAEQESASVADAAARIEKARANLVGADAALLPNIGSSIEAKRSSSSFGSDPFVWNQFPAGLQSSWEIDLFGGLARQEQAALSQLESKNAAWHDARVSVAAEVANAHLAYRYCEGQVQIVQADTESRRESARLSEIAGKAGFRAPGDIALANASAAEGNRTLLQQQAQCERSIKGIVAMTGLQETEVRKLLTGAPDRVAKLPSPPAFRIDSLPAQVLLQRPDIAAAERNVAEASANIGVELAKRFPKLSLSGNITPTLQSINGSALLLAETWAIGPTLSLPLFDAGKRAADVEAARAQYQAAASNFRSKVRTAVKEVEEALVRLDSASQRLPQGRNAVTGYRANFLAVRELYQVGLGNLIDVETSRRNVLSAEMALKEIEQERVSAWIALYRAAGGSWEQHEDARKAGPSSAAPNSGDPEKTDHVNHQTDFTGGKS</sequence>
<reference evidence="4 5" key="1">
    <citation type="submission" date="2018-02" db="EMBL/GenBank/DDBJ databases">
        <title>Subsurface microbial communities from deep shales in Ohio and West Virginia, USA.</title>
        <authorList>
            <person name="Wrighton K."/>
        </authorList>
    </citation>
    <scope>NUCLEOTIDE SEQUENCE [LARGE SCALE GENOMIC DNA]</scope>
    <source>
        <strain evidence="4 5">OWC-G53F</strain>
    </source>
</reference>
<evidence type="ECO:0000256" key="1">
    <source>
        <dbReference type="ARBA" id="ARBA00007613"/>
    </source>
</evidence>
<evidence type="ECO:0000313" key="4">
    <source>
        <dbReference type="EMBL" id="PPK71915.1"/>
    </source>
</evidence>
<dbReference type="RefSeq" id="WP_104423306.1">
    <property type="nucleotide sequence ID" value="NZ_PTIY01000005.1"/>
</dbReference>
<comment type="subcellular location">
    <subcellularLocation>
        <location evidence="2">Cell outer membrane</location>
        <topology evidence="2">Lipid-anchor</topology>
    </subcellularLocation>
</comment>
<accession>A0A2S6H352</accession>
<keyword evidence="2" id="KW-0812">Transmembrane</keyword>
<evidence type="ECO:0000256" key="3">
    <source>
        <dbReference type="SAM" id="MobiDB-lite"/>
    </source>
</evidence>
<dbReference type="InterPro" id="IPR003423">
    <property type="entry name" value="OMP_efflux"/>
</dbReference>
<keyword evidence="2" id="KW-0732">Signal</keyword>
<proteinExistence type="inferred from homology"/>
<keyword evidence="2 4" id="KW-0449">Lipoprotein</keyword>